<organism evidence="3 4">
    <name type="scientific">Peronospora belbahrii</name>
    <dbReference type="NCBI Taxonomy" id="622444"/>
    <lineage>
        <taxon>Eukaryota</taxon>
        <taxon>Sar</taxon>
        <taxon>Stramenopiles</taxon>
        <taxon>Oomycota</taxon>
        <taxon>Peronosporomycetes</taxon>
        <taxon>Peronosporales</taxon>
        <taxon>Peronosporaceae</taxon>
        <taxon>Peronospora</taxon>
    </lineage>
</organism>
<keyword evidence="2" id="KW-1133">Transmembrane helix</keyword>
<evidence type="ECO:0000313" key="3">
    <source>
        <dbReference type="EMBL" id="CAH0479713.1"/>
    </source>
</evidence>
<sequence>MPNQARAPLTRARSDDHDSSQRRRARLSSTRLATKHSPFHSLLTARQRRTFSDTSSNFSDMPKLKSNTAKSVKVFRGEARGILHGIFFVLLLRFLLVLVVAVGTFGIAAVLILMIKEPGVSLTSYLTFYS</sequence>
<reference evidence="3" key="1">
    <citation type="submission" date="2021-11" db="EMBL/GenBank/DDBJ databases">
        <authorList>
            <person name="Islam A."/>
            <person name="Islam S."/>
            <person name="Flora M.S."/>
            <person name="Rahman M."/>
            <person name="Ziaur R.M."/>
            <person name="Epstein J.H."/>
            <person name="Hassan M."/>
            <person name="Klassen M."/>
            <person name="Woodard K."/>
            <person name="Webb A."/>
            <person name="Webby R.J."/>
            <person name="El Zowalaty M.E."/>
        </authorList>
    </citation>
    <scope>NUCLEOTIDE SEQUENCE</scope>
    <source>
        <strain evidence="3">Pbs3</strain>
    </source>
</reference>
<keyword evidence="2" id="KW-0472">Membrane</keyword>
<proteinExistence type="predicted"/>
<dbReference type="EMBL" id="CAKKTJ010000320">
    <property type="protein sequence ID" value="CAH0479713.1"/>
    <property type="molecule type" value="Genomic_DNA"/>
</dbReference>
<comment type="caution">
    <text evidence="3">The sequence shown here is derived from an EMBL/GenBank/DDBJ whole genome shotgun (WGS) entry which is preliminary data.</text>
</comment>
<gene>
    <name evidence="3" type="ORF">PBS003_LOCUS6347</name>
</gene>
<feature type="transmembrane region" description="Helical" evidence="2">
    <location>
        <begin position="86"/>
        <end position="115"/>
    </location>
</feature>
<dbReference type="Proteomes" id="UP001160483">
    <property type="component" value="Unassembled WGS sequence"/>
</dbReference>
<accession>A0AAU9LF63</accession>
<evidence type="ECO:0000313" key="4">
    <source>
        <dbReference type="Proteomes" id="UP001160483"/>
    </source>
</evidence>
<protein>
    <submittedName>
        <fullName evidence="3">Uncharacterized protein</fullName>
    </submittedName>
</protein>
<dbReference type="AlphaFoldDB" id="A0AAU9LF63"/>
<evidence type="ECO:0000256" key="1">
    <source>
        <dbReference type="SAM" id="MobiDB-lite"/>
    </source>
</evidence>
<feature type="region of interest" description="Disordered" evidence="1">
    <location>
        <begin position="1"/>
        <end position="32"/>
    </location>
</feature>
<evidence type="ECO:0000256" key="2">
    <source>
        <dbReference type="SAM" id="Phobius"/>
    </source>
</evidence>
<feature type="compositionally biased region" description="Basic and acidic residues" evidence="1">
    <location>
        <begin position="12"/>
        <end position="21"/>
    </location>
</feature>
<name>A0AAU9LF63_9STRA</name>
<keyword evidence="2" id="KW-0812">Transmembrane</keyword>